<evidence type="ECO:0000259" key="1">
    <source>
        <dbReference type="Pfam" id="PF03235"/>
    </source>
</evidence>
<name>A0AAW5K681_9BACT</name>
<dbReference type="Proteomes" id="UP001205919">
    <property type="component" value="Unassembled WGS sequence"/>
</dbReference>
<accession>A0AAW5K681</accession>
<proteinExistence type="predicted"/>
<dbReference type="InterPro" id="IPR004919">
    <property type="entry name" value="GmrSD_N"/>
</dbReference>
<dbReference type="EMBL" id="JANFYT010000034">
    <property type="protein sequence ID" value="MCQ4815361.1"/>
    <property type="molecule type" value="Genomic_DNA"/>
</dbReference>
<dbReference type="PANTHER" id="PTHR39639:SF1">
    <property type="entry name" value="DUF262 DOMAIN-CONTAINING PROTEIN"/>
    <property type="match status" value="1"/>
</dbReference>
<keyword evidence="3" id="KW-1185">Reference proteome</keyword>
<reference evidence="2 3" key="1">
    <citation type="submission" date="2022-06" db="EMBL/GenBank/DDBJ databases">
        <title>Isolation of gut microbiota from human fecal samples.</title>
        <authorList>
            <person name="Pamer E.G."/>
            <person name="Barat B."/>
            <person name="Waligurski E."/>
            <person name="Medina S."/>
            <person name="Paddock L."/>
            <person name="Mostad J."/>
        </authorList>
    </citation>
    <scope>NUCLEOTIDE SEQUENCE [LARGE SCALE GENOMIC DNA]</scope>
    <source>
        <strain evidence="2 3">DFI.9.90</strain>
    </source>
</reference>
<sequence>MEWSTSTHPISDIRDWNRANRLELQPDFQRNEVWSKAAQVALIDTILHNIPMPKIYIKAVIREEQTYRVVIDGQQRLTAILAFTENRLKLKTPYISFSEYDGLIFAKLPENTRNRILQYKVDFNEIVNPTDDELRDLYARVNKYTVQLNKQELRRADFPGEFLSLAEKLSDLDFFAENKFFSAGQKRRMLDVEYIEELLALLLEGEQDKKDSLDDFCERYASFQQGINAVLLKFEDVLADISVIFGESFVLLSTRFKQKADFYSLFGCIRDFKNQGKSIMPDSLVRVRESLRNLDKQIAPHAEDETLREYAIHCISDANSASSRRWRKKFLYDYIAPLYISADELKEND</sequence>
<gene>
    <name evidence="2" type="ORF">NE630_13055</name>
</gene>
<dbReference type="AlphaFoldDB" id="A0AAW5K681"/>
<evidence type="ECO:0000313" key="3">
    <source>
        <dbReference type="Proteomes" id="UP001205919"/>
    </source>
</evidence>
<organism evidence="2 3">
    <name type="scientific">Cloacibacillus evryensis</name>
    <dbReference type="NCBI Taxonomy" id="508460"/>
    <lineage>
        <taxon>Bacteria</taxon>
        <taxon>Thermotogati</taxon>
        <taxon>Synergistota</taxon>
        <taxon>Synergistia</taxon>
        <taxon>Synergistales</taxon>
        <taxon>Synergistaceae</taxon>
        <taxon>Cloacibacillus</taxon>
    </lineage>
</organism>
<protein>
    <submittedName>
        <fullName evidence="2">DUF262 domain-containing protein</fullName>
    </submittedName>
</protein>
<dbReference type="Pfam" id="PF03235">
    <property type="entry name" value="GmrSD_N"/>
    <property type="match status" value="1"/>
</dbReference>
<dbReference type="RefSeq" id="WP_256182244.1">
    <property type="nucleotide sequence ID" value="NZ_JANFYT010000034.1"/>
</dbReference>
<feature type="domain" description="GmrSD restriction endonucleases N-terminal" evidence="1">
    <location>
        <begin position="24"/>
        <end position="158"/>
    </location>
</feature>
<dbReference type="PANTHER" id="PTHR39639">
    <property type="entry name" value="CHROMOSOME 16, WHOLE GENOME SHOTGUN SEQUENCE"/>
    <property type="match status" value="1"/>
</dbReference>
<evidence type="ECO:0000313" key="2">
    <source>
        <dbReference type="EMBL" id="MCQ4815361.1"/>
    </source>
</evidence>
<comment type="caution">
    <text evidence="2">The sequence shown here is derived from an EMBL/GenBank/DDBJ whole genome shotgun (WGS) entry which is preliminary data.</text>
</comment>